<feature type="compositionally biased region" description="Basic and acidic residues" evidence="1">
    <location>
        <begin position="320"/>
        <end position="329"/>
    </location>
</feature>
<dbReference type="GeneID" id="62145793"/>
<dbReference type="Gene3D" id="3.30.40.10">
    <property type="entry name" value="Zinc/RING finger domain, C3HC4 (zinc finger)"/>
    <property type="match status" value="1"/>
</dbReference>
<dbReference type="EMBL" id="RCSW01000004">
    <property type="protein sequence ID" value="KAF7950652.1"/>
    <property type="molecule type" value="Genomic_DNA"/>
</dbReference>
<feature type="compositionally biased region" description="Polar residues" evidence="1">
    <location>
        <begin position="212"/>
        <end position="226"/>
    </location>
</feature>
<feature type="compositionally biased region" description="Basic and acidic residues" evidence="1">
    <location>
        <begin position="668"/>
        <end position="686"/>
    </location>
</feature>
<feature type="region of interest" description="Disordered" evidence="1">
    <location>
        <begin position="589"/>
        <end position="623"/>
    </location>
</feature>
<feature type="compositionally biased region" description="Basic and acidic residues" evidence="1">
    <location>
        <begin position="91"/>
        <end position="106"/>
    </location>
</feature>
<dbReference type="RefSeq" id="XP_038735921.1">
    <property type="nucleotide sequence ID" value="XM_038872715.1"/>
</dbReference>
<dbReference type="SUPFAM" id="SSF57850">
    <property type="entry name" value="RING/U-box"/>
    <property type="match status" value="1"/>
</dbReference>
<feature type="compositionally biased region" description="Polar residues" evidence="1">
    <location>
        <begin position="287"/>
        <end position="303"/>
    </location>
</feature>
<dbReference type="Proteomes" id="UP000710849">
    <property type="component" value="Unassembled WGS sequence"/>
</dbReference>
<feature type="compositionally biased region" description="Basic and acidic residues" evidence="1">
    <location>
        <begin position="589"/>
        <end position="601"/>
    </location>
</feature>
<evidence type="ECO:0008006" key="4">
    <source>
        <dbReference type="Google" id="ProtNLM"/>
    </source>
</evidence>
<organism evidence="2 3">
    <name type="scientific">Botrytis byssoidea</name>
    <dbReference type="NCBI Taxonomy" id="139641"/>
    <lineage>
        <taxon>Eukaryota</taxon>
        <taxon>Fungi</taxon>
        <taxon>Dikarya</taxon>
        <taxon>Ascomycota</taxon>
        <taxon>Pezizomycotina</taxon>
        <taxon>Leotiomycetes</taxon>
        <taxon>Helotiales</taxon>
        <taxon>Sclerotiniaceae</taxon>
        <taxon>Botrytis</taxon>
    </lineage>
</organism>
<feature type="compositionally biased region" description="Polar residues" evidence="1">
    <location>
        <begin position="252"/>
        <end position="271"/>
    </location>
</feature>
<protein>
    <recommendedName>
        <fullName evidence="4">RING-type domain-containing protein</fullName>
    </recommendedName>
</protein>
<dbReference type="AlphaFoldDB" id="A0A9P5IVN0"/>
<evidence type="ECO:0000313" key="2">
    <source>
        <dbReference type="EMBL" id="KAF7950652.1"/>
    </source>
</evidence>
<proteinExistence type="predicted"/>
<feature type="compositionally biased region" description="Basic and acidic residues" evidence="1">
    <location>
        <begin position="650"/>
        <end position="661"/>
    </location>
</feature>
<feature type="compositionally biased region" description="Basic and acidic residues" evidence="1">
    <location>
        <begin position="384"/>
        <end position="395"/>
    </location>
</feature>
<feature type="compositionally biased region" description="Low complexity" evidence="1">
    <location>
        <begin position="471"/>
        <end position="487"/>
    </location>
</feature>
<feature type="compositionally biased region" description="Basic and acidic residues" evidence="1">
    <location>
        <begin position="451"/>
        <end position="470"/>
    </location>
</feature>
<evidence type="ECO:0000313" key="3">
    <source>
        <dbReference type="Proteomes" id="UP000710849"/>
    </source>
</evidence>
<gene>
    <name evidence="2" type="ORF">EAE97_002204</name>
</gene>
<dbReference type="InterPro" id="IPR013083">
    <property type="entry name" value="Znf_RING/FYVE/PHD"/>
</dbReference>
<feature type="compositionally biased region" description="Polar residues" evidence="1">
    <location>
        <begin position="396"/>
        <end position="413"/>
    </location>
</feature>
<accession>A0A9P5IVN0</accession>
<feature type="compositionally biased region" description="Acidic residues" evidence="1">
    <location>
        <begin position="364"/>
        <end position="377"/>
    </location>
</feature>
<name>A0A9P5IVN0_9HELO</name>
<feature type="region of interest" description="Disordered" evidence="1">
    <location>
        <begin position="205"/>
        <end position="515"/>
    </location>
</feature>
<reference evidence="2 3" key="1">
    <citation type="journal article" date="2020" name="Genome Biol. Evol.">
        <title>Comparative genomics of Sclerotiniaceae.</title>
        <authorList>
            <person name="Valero Jimenez C.A."/>
            <person name="Steentjes M."/>
            <person name="Scholten O.E."/>
            <person name="Van Kan J.A.L."/>
        </authorList>
    </citation>
    <scope>NUCLEOTIDE SEQUENCE [LARGE SCALE GENOMIC DNA]</scope>
    <source>
        <strain evidence="2 3">MUCL 94</strain>
    </source>
</reference>
<sequence>MTKFSNFFRDVGGSITSAFYLKGTRRSRKSTNPKHLNTPPNYEDLFAPLTELPTGVDEAAEHEAFLMRMARDPSIHERSSESEGNFPQDTLSDRMAHDPSTRERHVGSNQVTNHVPVVSRIYSMSPQVIIPVSQAEVEPREATPPPYDYSSNLVIPEPVADPAEPYLHLVEEAIAASSPQASADTSEQELTHQEDTIAANSGHELREDAHHSSPNRCMSSNNTEDTQLPPRVVSNPEPRASVSRLPVAVRFTSLQERSTVTNRASSRPEPSNSRRAEGQSAARENRQPSSVQPRAVSAPQTAAKSHLPVAVRQSSTQPRSARDYGDLIQRRARVSAHHTSLVRTPENTAQQLPMPRQRAYPVADQDESDELTGEENPVEIQDFLARDRSASRDGHQNSQGASSSGDLTTLRSQDTSHRDTASGTQVAHESNASNNDAARRAEIGNRSSTSHRHENSDRDGSDTRSRHGRDSSNTSGSSNIGSNTQTGETTPNVSRHRSSETLRPQPEQRDPIHPGITSPLLIAELHHGRANGATRPPVISPHLAERLDAARAARGLPRSPRMWNIPTPHDETNNPVHPADFRGSEYHPAGRDPVSHAERPPARSNVAVHGERRQRYARHQGAIDRMRSREIELEQELKQIREQERQRAIREAEERRREERERRHRERERRAREKREREQREREELEKKRGEVVDSILQTIHIDRCFCFQEFGDGGSPHERVKLAHCTHVYGRCCIKKWLMKHDTCPKCAAAHDTLSALSQEARELINSHEDW</sequence>
<keyword evidence="3" id="KW-1185">Reference proteome</keyword>
<feature type="compositionally biased region" description="Polar residues" evidence="1">
    <location>
        <begin position="337"/>
        <end position="351"/>
    </location>
</feature>
<comment type="caution">
    <text evidence="2">The sequence shown here is derived from an EMBL/GenBank/DDBJ whole genome shotgun (WGS) entry which is preliminary data.</text>
</comment>
<feature type="region of interest" description="Disordered" evidence="1">
    <location>
        <begin position="73"/>
        <end position="109"/>
    </location>
</feature>
<feature type="region of interest" description="Disordered" evidence="1">
    <location>
        <begin position="650"/>
        <end position="686"/>
    </location>
</feature>
<evidence type="ECO:0000256" key="1">
    <source>
        <dbReference type="SAM" id="MobiDB-lite"/>
    </source>
</evidence>